<comment type="catalytic activity">
    <reaction evidence="2">
        <text>oxidized coenzyme F420-(gamma-L-Glu)(n) + a quinol + H(+) = reduced coenzyme F420-(gamma-L-Glu)(n) + a quinone</text>
        <dbReference type="Rhea" id="RHEA:39663"/>
        <dbReference type="Rhea" id="RHEA-COMP:12939"/>
        <dbReference type="Rhea" id="RHEA-COMP:14378"/>
        <dbReference type="ChEBI" id="CHEBI:15378"/>
        <dbReference type="ChEBI" id="CHEBI:24646"/>
        <dbReference type="ChEBI" id="CHEBI:132124"/>
        <dbReference type="ChEBI" id="CHEBI:133980"/>
        <dbReference type="ChEBI" id="CHEBI:139511"/>
    </reaction>
</comment>
<dbReference type="GO" id="GO:0070967">
    <property type="term" value="F:coenzyme F420 binding"/>
    <property type="evidence" value="ECO:0007669"/>
    <property type="project" value="TreeGrafter"/>
</dbReference>
<reference evidence="3 4" key="1">
    <citation type="submission" date="2018-11" db="EMBL/GenBank/DDBJ databases">
        <title>Trebonia kvetii gen.nov., sp.nov., a novel acidophilic actinobacterium, and proposal of the new actinobacterial family Treboniaceae fam. nov.</title>
        <authorList>
            <person name="Rapoport D."/>
            <person name="Sagova-Mareckova M."/>
            <person name="Sedlacek I."/>
            <person name="Provaznik J."/>
            <person name="Kralova S."/>
            <person name="Pavlinic D."/>
            <person name="Benes V."/>
            <person name="Kopecky J."/>
        </authorList>
    </citation>
    <scope>NUCLEOTIDE SEQUENCE [LARGE SCALE GENOMIC DNA]</scope>
    <source>
        <strain evidence="3 4">15Tr583</strain>
    </source>
</reference>
<dbReference type="Gene3D" id="2.30.110.10">
    <property type="entry name" value="Electron Transport, Fmn-binding Protein, Chain A"/>
    <property type="match status" value="1"/>
</dbReference>
<comment type="similarity">
    <text evidence="1">Belongs to the F420H(2)-dependent quinone reductase family.</text>
</comment>
<protein>
    <submittedName>
        <fullName evidence="3">Nitroreductase family deazaflavin-dependent oxidoreductase</fullName>
    </submittedName>
</protein>
<dbReference type="RefSeq" id="WP_145858225.1">
    <property type="nucleotide sequence ID" value="NZ_RPFW01000006.1"/>
</dbReference>
<dbReference type="AlphaFoldDB" id="A0A6P2BRP1"/>
<keyword evidence="4" id="KW-1185">Reference proteome</keyword>
<proteinExistence type="inferred from homology"/>
<dbReference type="GO" id="GO:0016491">
    <property type="term" value="F:oxidoreductase activity"/>
    <property type="evidence" value="ECO:0007669"/>
    <property type="project" value="InterPro"/>
</dbReference>
<comment type="caution">
    <text evidence="3">The sequence shown here is derived from an EMBL/GenBank/DDBJ whole genome shotgun (WGS) entry which is preliminary data.</text>
</comment>
<evidence type="ECO:0000313" key="3">
    <source>
        <dbReference type="EMBL" id="TVZ01538.1"/>
    </source>
</evidence>
<sequence length="152" mass="16601">MPLTGDYAPSAFDFARDQVDLYESSGGAEGAQNPGGKPVIVLTSVGAKTGKLRKTPLMRVEHDGEYAVVASLGGAPKHPVWYYNLTANPRVELQDGPVKKDYQATEVHGEEYAVWFERAVAAWPDYAEYQKKTTRTMPIFVLTPLGAQQSAP</sequence>
<dbReference type="EMBL" id="RPFW01000006">
    <property type="protein sequence ID" value="TVZ01538.1"/>
    <property type="molecule type" value="Genomic_DNA"/>
</dbReference>
<dbReference type="NCBIfam" id="TIGR00026">
    <property type="entry name" value="hi_GC_TIGR00026"/>
    <property type="match status" value="1"/>
</dbReference>
<accession>A0A6P2BRP1</accession>
<dbReference type="Pfam" id="PF04075">
    <property type="entry name" value="F420H2_quin_red"/>
    <property type="match status" value="1"/>
</dbReference>
<organism evidence="3 4">
    <name type="scientific">Trebonia kvetii</name>
    <dbReference type="NCBI Taxonomy" id="2480626"/>
    <lineage>
        <taxon>Bacteria</taxon>
        <taxon>Bacillati</taxon>
        <taxon>Actinomycetota</taxon>
        <taxon>Actinomycetes</taxon>
        <taxon>Streptosporangiales</taxon>
        <taxon>Treboniaceae</taxon>
        <taxon>Trebonia</taxon>
    </lineage>
</organism>
<evidence type="ECO:0000313" key="4">
    <source>
        <dbReference type="Proteomes" id="UP000460272"/>
    </source>
</evidence>
<dbReference type="Proteomes" id="UP000460272">
    <property type="component" value="Unassembled WGS sequence"/>
</dbReference>
<dbReference type="PANTHER" id="PTHR39428:SF3">
    <property type="entry name" value="DEAZAFLAVIN-DEPENDENT NITROREDUCTASE"/>
    <property type="match status" value="1"/>
</dbReference>
<dbReference type="GO" id="GO:0005886">
    <property type="term" value="C:plasma membrane"/>
    <property type="evidence" value="ECO:0007669"/>
    <property type="project" value="TreeGrafter"/>
</dbReference>
<name>A0A6P2BRP1_9ACTN</name>
<evidence type="ECO:0000256" key="1">
    <source>
        <dbReference type="ARBA" id="ARBA00008710"/>
    </source>
</evidence>
<evidence type="ECO:0000256" key="2">
    <source>
        <dbReference type="ARBA" id="ARBA00049106"/>
    </source>
</evidence>
<dbReference type="InterPro" id="IPR012349">
    <property type="entry name" value="Split_barrel_FMN-bd"/>
</dbReference>
<dbReference type="InterPro" id="IPR004378">
    <property type="entry name" value="F420H2_quin_Rdtase"/>
</dbReference>
<dbReference type="PANTHER" id="PTHR39428">
    <property type="entry name" value="F420H(2)-DEPENDENT QUINONE REDUCTASE RV1261C"/>
    <property type="match status" value="1"/>
</dbReference>
<dbReference type="OrthoDB" id="8225825at2"/>
<gene>
    <name evidence="3" type="ORF">EAS64_29000</name>
</gene>